<dbReference type="AlphaFoldDB" id="A0A4Y2BCD5"/>
<evidence type="ECO:0000313" key="3">
    <source>
        <dbReference type="Proteomes" id="UP000499080"/>
    </source>
</evidence>
<sequence length="129" mass="13950">MHAIQSTRPLSPSTRTWAGKGGVCKLTTIQRQHSQRNRLNVLGTPDPKLANHGHAMSKQSRARSHHSLCVSDPRWATPTPTPLGQKISPTLPGSQPHPPTPKGHVVLQPALSTGCQISETSPPFHLLCK</sequence>
<feature type="region of interest" description="Disordered" evidence="1">
    <location>
        <begin position="1"/>
        <end position="20"/>
    </location>
</feature>
<name>A0A4Y2BCD5_ARAVE</name>
<gene>
    <name evidence="2" type="ORF">AVEN_28547_1</name>
</gene>
<evidence type="ECO:0000313" key="2">
    <source>
        <dbReference type="EMBL" id="GBL89139.1"/>
    </source>
</evidence>
<feature type="compositionally biased region" description="Polar residues" evidence="1">
    <location>
        <begin position="1"/>
        <end position="16"/>
    </location>
</feature>
<reference evidence="2 3" key="1">
    <citation type="journal article" date="2019" name="Sci. Rep.">
        <title>Orb-weaving spider Araneus ventricosus genome elucidates the spidroin gene catalogue.</title>
        <authorList>
            <person name="Kono N."/>
            <person name="Nakamura H."/>
            <person name="Ohtoshi R."/>
            <person name="Moran D.A.P."/>
            <person name="Shinohara A."/>
            <person name="Yoshida Y."/>
            <person name="Fujiwara M."/>
            <person name="Mori M."/>
            <person name="Tomita M."/>
            <person name="Arakawa K."/>
        </authorList>
    </citation>
    <scope>NUCLEOTIDE SEQUENCE [LARGE SCALE GENOMIC DNA]</scope>
</reference>
<accession>A0A4Y2BCD5</accession>
<dbReference type="EMBL" id="BGPR01159157">
    <property type="protein sequence ID" value="GBL89139.1"/>
    <property type="molecule type" value="Genomic_DNA"/>
</dbReference>
<feature type="region of interest" description="Disordered" evidence="1">
    <location>
        <begin position="32"/>
        <end position="106"/>
    </location>
</feature>
<evidence type="ECO:0000256" key="1">
    <source>
        <dbReference type="SAM" id="MobiDB-lite"/>
    </source>
</evidence>
<protein>
    <submittedName>
        <fullName evidence="2">Uncharacterized protein</fullName>
    </submittedName>
</protein>
<dbReference type="Proteomes" id="UP000499080">
    <property type="component" value="Unassembled WGS sequence"/>
</dbReference>
<comment type="caution">
    <text evidence="2">The sequence shown here is derived from an EMBL/GenBank/DDBJ whole genome shotgun (WGS) entry which is preliminary data.</text>
</comment>
<proteinExistence type="predicted"/>
<keyword evidence="3" id="KW-1185">Reference proteome</keyword>
<organism evidence="2 3">
    <name type="scientific">Araneus ventricosus</name>
    <name type="common">Orbweaver spider</name>
    <name type="synonym">Epeira ventricosa</name>
    <dbReference type="NCBI Taxonomy" id="182803"/>
    <lineage>
        <taxon>Eukaryota</taxon>
        <taxon>Metazoa</taxon>
        <taxon>Ecdysozoa</taxon>
        <taxon>Arthropoda</taxon>
        <taxon>Chelicerata</taxon>
        <taxon>Arachnida</taxon>
        <taxon>Araneae</taxon>
        <taxon>Araneomorphae</taxon>
        <taxon>Entelegynae</taxon>
        <taxon>Araneoidea</taxon>
        <taxon>Araneidae</taxon>
        <taxon>Araneus</taxon>
    </lineage>
</organism>